<proteinExistence type="inferred from homology"/>
<keyword evidence="4 12" id="KW-0349">Heme</keyword>
<accession>A0AAX6ML13</accession>
<evidence type="ECO:0000256" key="6">
    <source>
        <dbReference type="ARBA" id="ARBA00022723"/>
    </source>
</evidence>
<dbReference type="InterPro" id="IPR002401">
    <property type="entry name" value="Cyt_P450_E_grp-I"/>
</dbReference>
<evidence type="ECO:0008006" key="15">
    <source>
        <dbReference type="Google" id="ProtNLM"/>
    </source>
</evidence>
<evidence type="ECO:0000313" key="14">
    <source>
        <dbReference type="Proteomes" id="UP001369815"/>
    </source>
</evidence>
<keyword evidence="10" id="KW-0503">Monooxygenase</keyword>
<dbReference type="SUPFAM" id="SSF48264">
    <property type="entry name" value="Cytochrome P450"/>
    <property type="match status" value="1"/>
</dbReference>
<dbReference type="InterPro" id="IPR050121">
    <property type="entry name" value="Cytochrome_P450_monoxygenase"/>
</dbReference>
<evidence type="ECO:0000313" key="13">
    <source>
        <dbReference type="EMBL" id="KAK6953309.1"/>
    </source>
</evidence>
<keyword evidence="9 12" id="KW-0408">Iron</keyword>
<keyword evidence="14" id="KW-1185">Reference proteome</keyword>
<evidence type="ECO:0000256" key="5">
    <source>
        <dbReference type="ARBA" id="ARBA00022692"/>
    </source>
</evidence>
<dbReference type="InterPro" id="IPR036396">
    <property type="entry name" value="Cyt_P450_sf"/>
</dbReference>
<reference evidence="13 14" key="1">
    <citation type="journal article" date="2024" name="Front Chem Biol">
        <title>Unveiling the potential of Daldinia eschscholtzii MFLUCC 19-0629 through bioactivity and bioinformatics studies for enhanced sustainable agriculture production.</title>
        <authorList>
            <person name="Brooks S."/>
            <person name="Weaver J.A."/>
            <person name="Klomchit A."/>
            <person name="Alharthi S.A."/>
            <person name="Onlamun T."/>
            <person name="Nurani R."/>
            <person name="Vong T.K."/>
            <person name="Alberti F."/>
            <person name="Greco C."/>
        </authorList>
    </citation>
    <scope>NUCLEOTIDE SEQUENCE [LARGE SCALE GENOMIC DNA]</scope>
    <source>
        <strain evidence="13">MFLUCC 19-0629</strain>
    </source>
</reference>
<evidence type="ECO:0000256" key="12">
    <source>
        <dbReference type="PIRSR" id="PIRSR602401-1"/>
    </source>
</evidence>
<evidence type="ECO:0000256" key="9">
    <source>
        <dbReference type="ARBA" id="ARBA00023004"/>
    </source>
</evidence>
<dbReference type="PANTHER" id="PTHR24305">
    <property type="entry name" value="CYTOCHROME P450"/>
    <property type="match status" value="1"/>
</dbReference>
<sequence>MRGKSHSAIRRAHDKYGPVFRVAPNELSFTTTKSWKDIYGIPSSGAQHLLKSGIYTTFGSGYKVPCIVSERDPDAHLRKKKHLAAAFSAKSLYEQEIIVQACLDHFVSKLGPLSKESRGKGINIVEWFEMVTFDLLGEMAFGEGFGCIENEEYHSWIELILKNLFEIMAVDNLRRLPLAGSLVEILLPYLLSAARKEHSMYSRDKVKRRLEAETPRQDFLTNIASKVRNGEVSQEEMTAHASTLIVAGGETSATCLAAAVYYLLKTPTALNKLVNEIRSSFSSYESINAKKAMQLPYVRAVIDEALRIHPPGSLGAQRISPGCNIDGYWVPKGAEVYTSSWSISHDPKYFKEPTMFKPERWLDPKYDTVKEASQPFLLGYHSCIGQSFAYLEMTLCLCKLLFRYNMKLIDESLDWEAASKCYIMWWKAPVMVLFEEAVSE</sequence>
<keyword evidence="6 12" id="KW-0479">Metal-binding</keyword>
<feature type="binding site" description="axial binding residue" evidence="12">
    <location>
        <position position="383"/>
    </location>
    <ligand>
        <name>heme</name>
        <dbReference type="ChEBI" id="CHEBI:30413"/>
    </ligand>
    <ligandPart>
        <name>Fe</name>
        <dbReference type="ChEBI" id="CHEBI:18248"/>
    </ligandPart>
</feature>
<dbReference type="InterPro" id="IPR001128">
    <property type="entry name" value="Cyt_P450"/>
</dbReference>
<dbReference type="PRINTS" id="PR00385">
    <property type="entry name" value="P450"/>
</dbReference>
<dbReference type="AlphaFoldDB" id="A0AAX6ML13"/>
<comment type="similarity">
    <text evidence="3">Belongs to the cytochrome P450 family.</text>
</comment>
<dbReference type="CDD" id="cd11058">
    <property type="entry name" value="CYP60B-like"/>
    <property type="match status" value="1"/>
</dbReference>
<name>A0AAX6ML13_9PEZI</name>
<comment type="subcellular location">
    <subcellularLocation>
        <location evidence="2">Membrane</location>
    </subcellularLocation>
</comment>
<dbReference type="GO" id="GO:0016705">
    <property type="term" value="F:oxidoreductase activity, acting on paired donors, with incorporation or reduction of molecular oxygen"/>
    <property type="evidence" value="ECO:0007669"/>
    <property type="project" value="InterPro"/>
</dbReference>
<evidence type="ECO:0000256" key="10">
    <source>
        <dbReference type="ARBA" id="ARBA00023033"/>
    </source>
</evidence>
<keyword evidence="11" id="KW-0472">Membrane</keyword>
<gene>
    <name evidence="13" type="ORF">Daesc_005611</name>
</gene>
<evidence type="ECO:0000256" key="11">
    <source>
        <dbReference type="ARBA" id="ARBA00023136"/>
    </source>
</evidence>
<evidence type="ECO:0000256" key="8">
    <source>
        <dbReference type="ARBA" id="ARBA00023002"/>
    </source>
</evidence>
<comment type="caution">
    <text evidence="13">The sequence shown here is derived from an EMBL/GenBank/DDBJ whole genome shotgun (WGS) entry which is preliminary data.</text>
</comment>
<protein>
    <recommendedName>
        <fullName evidence="15">Cytochrome P450</fullName>
    </recommendedName>
</protein>
<keyword evidence="7" id="KW-1133">Transmembrane helix</keyword>
<evidence type="ECO:0000256" key="7">
    <source>
        <dbReference type="ARBA" id="ARBA00022989"/>
    </source>
</evidence>
<dbReference type="PRINTS" id="PR00463">
    <property type="entry name" value="EP450I"/>
</dbReference>
<dbReference type="FunFam" id="1.10.630.10:FF:000158">
    <property type="entry name" value="Cytochrome P450, putative (Eurofung)"/>
    <property type="match status" value="1"/>
</dbReference>
<evidence type="ECO:0000256" key="2">
    <source>
        <dbReference type="ARBA" id="ARBA00004370"/>
    </source>
</evidence>
<comment type="cofactor">
    <cofactor evidence="1 12">
        <name>heme</name>
        <dbReference type="ChEBI" id="CHEBI:30413"/>
    </cofactor>
</comment>
<evidence type="ECO:0000256" key="4">
    <source>
        <dbReference type="ARBA" id="ARBA00022617"/>
    </source>
</evidence>
<dbReference type="Gene3D" id="1.10.630.10">
    <property type="entry name" value="Cytochrome P450"/>
    <property type="match status" value="1"/>
</dbReference>
<dbReference type="PANTHER" id="PTHR24305:SF210">
    <property type="entry name" value="CYTOCHROME P450 MONOOXYGENASE ASQL-RELATED"/>
    <property type="match status" value="1"/>
</dbReference>
<dbReference type="Proteomes" id="UP001369815">
    <property type="component" value="Unassembled WGS sequence"/>
</dbReference>
<dbReference type="GO" id="GO:0020037">
    <property type="term" value="F:heme binding"/>
    <property type="evidence" value="ECO:0007669"/>
    <property type="project" value="InterPro"/>
</dbReference>
<keyword evidence="5" id="KW-0812">Transmembrane</keyword>
<dbReference type="EMBL" id="JBANMG010000005">
    <property type="protein sequence ID" value="KAK6953309.1"/>
    <property type="molecule type" value="Genomic_DNA"/>
</dbReference>
<dbReference type="GO" id="GO:0016020">
    <property type="term" value="C:membrane"/>
    <property type="evidence" value="ECO:0007669"/>
    <property type="project" value="UniProtKB-SubCell"/>
</dbReference>
<dbReference type="GO" id="GO:0005506">
    <property type="term" value="F:iron ion binding"/>
    <property type="evidence" value="ECO:0007669"/>
    <property type="project" value="InterPro"/>
</dbReference>
<evidence type="ECO:0000256" key="3">
    <source>
        <dbReference type="ARBA" id="ARBA00010617"/>
    </source>
</evidence>
<organism evidence="13 14">
    <name type="scientific">Daldinia eschscholtzii</name>
    <dbReference type="NCBI Taxonomy" id="292717"/>
    <lineage>
        <taxon>Eukaryota</taxon>
        <taxon>Fungi</taxon>
        <taxon>Dikarya</taxon>
        <taxon>Ascomycota</taxon>
        <taxon>Pezizomycotina</taxon>
        <taxon>Sordariomycetes</taxon>
        <taxon>Xylariomycetidae</taxon>
        <taxon>Xylariales</taxon>
        <taxon>Hypoxylaceae</taxon>
        <taxon>Daldinia</taxon>
    </lineage>
</organism>
<evidence type="ECO:0000256" key="1">
    <source>
        <dbReference type="ARBA" id="ARBA00001971"/>
    </source>
</evidence>
<keyword evidence="8" id="KW-0560">Oxidoreductase</keyword>
<dbReference type="GO" id="GO:0004497">
    <property type="term" value="F:monooxygenase activity"/>
    <property type="evidence" value="ECO:0007669"/>
    <property type="project" value="UniProtKB-KW"/>
</dbReference>
<dbReference type="Pfam" id="PF00067">
    <property type="entry name" value="p450"/>
    <property type="match status" value="1"/>
</dbReference>